<evidence type="ECO:0000313" key="5">
    <source>
        <dbReference type="Proteomes" id="UP000886886"/>
    </source>
</evidence>
<keyword evidence="2" id="KW-0472">Membrane</keyword>
<comment type="caution">
    <text evidence="4">The sequence shown here is derived from an EMBL/GenBank/DDBJ whole genome shotgun (WGS) entry which is preliminary data.</text>
</comment>
<evidence type="ECO:0000256" key="2">
    <source>
        <dbReference type="SAM" id="Phobius"/>
    </source>
</evidence>
<evidence type="ECO:0000256" key="3">
    <source>
        <dbReference type="SAM" id="SignalP"/>
    </source>
</evidence>
<dbReference type="EMBL" id="DVFT01000198">
    <property type="protein sequence ID" value="HIQ97577.1"/>
    <property type="molecule type" value="Genomic_DNA"/>
</dbReference>
<feature type="region of interest" description="Disordered" evidence="1">
    <location>
        <begin position="140"/>
        <end position="282"/>
    </location>
</feature>
<protein>
    <submittedName>
        <fullName evidence="4">Uncharacterized protein</fullName>
    </submittedName>
</protein>
<feature type="signal peptide" evidence="3">
    <location>
        <begin position="1"/>
        <end position="30"/>
    </location>
</feature>
<keyword evidence="2" id="KW-0812">Transmembrane</keyword>
<reference evidence="4" key="1">
    <citation type="submission" date="2020-10" db="EMBL/GenBank/DDBJ databases">
        <authorList>
            <person name="Gilroy R."/>
        </authorList>
    </citation>
    <scope>NUCLEOTIDE SEQUENCE</scope>
    <source>
        <strain evidence="4">ChiSjej3B21-11622</strain>
    </source>
</reference>
<keyword evidence="3" id="KW-0732">Signal</keyword>
<accession>A0A9D0ZX14</accession>
<feature type="compositionally biased region" description="Low complexity" evidence="1">
    <location>
        <begin position="227"/>
        <end position="274"/>
    </location>
</feature>
<feature type="region of interest" description="Disordered" evidence="1">
    <location>
        <begin position="363"/>
        <end position="423"/>
    </location>
</feature>
<evidence type="ECO:0000256" key="1">
    <source>
        <dbReference type="SAM" id="MobiDB-lite"/>
    </source>
</evidence>
<evidence type="ECO:0000313" key="4">
    <source>
        <dbReference type="EMBL" id="HIQ97577.1"/>
    </source>
</evidence>
<sequence>MKKACWWKYLSMIMTMVLMISMMPVQGVFASEEGQGKTVISSFEELPALENTSFPQGTKEEDLGLPKEVTAYDEDGNTVTITDAVWKVKAKSDETNEEVKAEKYSDTLPAGEYVFLLSLGKGYKLADGVERPKFYITITEPETETAETAPETAEATPETAETTPETAETTPETAETVAETAETTPETAETTPETAETTPETAETTPETVETTPETAETAPETEETTLETVETTSETAETTTEMTSETTETAAETTEASTEPVETNQTETTPSTEPVEESSLGDAPVIDLVMPETMEVGKTYQLQYRISDESLSQTGVASVSYQVVEGSESVEMPDQSGNFTVVNPGTVTFQVNVLLENGTELQAMKSGDTVPDPANSVPDGETQETETVETSGSEAPLNEEPSENPDGSAAQSEDPNTSGESNAAAFDWTGLQLQIPNFPTAMSVGDTIDLGTSYQVVDANQNPAANVPTEGISLSYSIQNVEPADTAIASLNGTSLTASGAGTFTLTAQLVQANADGSTSVLLATSSNVTVSNWYDGLHMELTGLPAEYRIGDTVALNYVLKDAAGNQVNAPEGTNLTAVYAVDNAAVATVSGNTLTIVGAGTFNLTASIENTTITTTAAVSGTVKSNVKEIIGFTLDDIQASINGTNITVSLPCDANLKKAVPKITINGQLINGTTVDKVNGVAADFSKAVQYTITAEDGTTVTYTVTATKKDHNYITVKKDATCTENGYSYEECQSCGDVKNKKTIKKLGHNWGEWKTTKEPTTTSKGQQTRTCSRCKETETREIQRLNIVAQASQNVIWGFASPAKYPVNSTITFEAIGDGTDNESPIKGDTRFIPTSTWNLVNDYQWGNNGYTATFKITKAGTYTLTVTFQEQEYDGSQWVNTGTTSQTQQQFVIEGTGSYTDSNGNGTGNTKNPDQVVNGTTPVKTGDTSPIMILIVVLVIAAVVLVAAIVYRKKRQDK</sequence>
<feature type="chain" id="PRO_5039467682" evidence="3">
    <location>
        <begin position="31"/>
        <end position="965"/>
    </location>
</feature>
<keyword evidence="2" id="KW-1133">Transmembrane helix</keyword>
<dbReference type="Proteomes" id="UP000886886">
    <property type="component" value="Unassembled WGS sequence"/>
</dbReference>
<feature type="compositionally biased region" description="Polar residues" evidence="1">
    <location>
        <begin position="410"/>
        <end position="422"/>
    </location>
</feature>
<dbReference type="AlphaFoldDB" id="A0A9D0ZX14"/>
<name>A0A9D0ZX14_9FIRM</name>
<proteinExistence type="predicted"/>
<reference evidence="4" key="2">
    <citation type="journal article" date="2021" name="PeerJ">
        <title>Extensive microbial diversity within the chicken gut microbiome revealed by metagenomics and culture.</title>
        <authorList>
            <person name="Gilroy R."/>
            <person name="Ravi A."/>
            <person name="Getino M."/>
            <person name="Pursley I."/>
            <person name="Horton D.L."/>
            <person name="Alikhan N.F."/>
            <person name="Baker D."/>
            <person name="Gharbi K."/>
            <person name="Hall N."/>
            <person name="Watson M."/>
            <person name="Adriaenssens E.M."/>
            <person name="Foster-Nyarko E."/>
            <person name="Jarju S."/>
            <person name="Secka A."/>
            <person name="Antonio M."/>
            <person name="Oren A."/>
            <person name="Chaudhuri R.R."/>
            <person name="La Ragione R."/>
            <person name="Hildebrand F."/>
            <person name="Pallen M.J."/>
        </authorList>
    </citation>
    <scope>NUCLEOTIDE SEQUENCE</scope>
    <source>
        <strain evidence="4">ChiSjej3B21-11622</strain>
    </source>
</reference>
<dbReference type="Gene3D" id="2.60.40.2340">
    <property type="match status" value="1"/>
</dbReference>
<feature type="compositionally biased region" description="Low complexity" evidence="1">
    <location>
        <begin position="146"/>
        <end position="219"/>
    </location>
</feature>
<feature type="transmembrane region" description="Helical" evidence="2">
    <location>
        <begin position="938"/>
        <end position="958"/>
    </location>
</feature>
<organism evidence="4 5">
    <name type="scientific">Candidatus Limivivens merdigallinarum</name>
    <dbReference type="NCBI Taxonomy" id="2840859"/>
    <lineage>
        <taxon>Bacteria</taxon>
        <taxon>Bacillati</taxon>
        <taxon>Bacillota</taxon>
        <taxon>Clostridia</taxon>
        <taxon>Lachnospirales</taxon>
        <taxon>Lachnospiraceae</taxon>
        <taxon>Lachnospiraceae incertae sedis</taxon>
        <taxon>Candidatus Limivivens</taxon>
    </lineage>
</organism>
<gene>
    <name evidence="4" type="ORF">IAB26_13595</name>
</gene>